<dbReference type="PANTHER" id="PTHR46030">
    <property type="entry name" value="ALPHA-KETOGLUTARATE-DEPENDENT DIOXYGENASE ALKB HOMOLOG 6"/>
    <property type="match status" value="1"/>
</dbReference>
<comment type="similarity">
    <text evidence="1">Belongs to the alkB family.</text>
</comment>
<protein>
    <recommendedName>
        <fullName evidence="8">Alpha-ketoglutarate-dependent dioxygenase alkB homolog 6</fullName>
    </recommendedName>
</protein>
<accession>A0ABI7ZT23</accession>
<evidence type="ECO:0008006" key="8">
    <source>
        <dbReference type="Google" id="ProtNLM"/>
    </source>
</evidence>
<evidence type="ECO:0000256" key="4">
    <source>
        <dbReference type="ARBA" id="ARBA00023002"/>
    </source>
</evidence>
<dbReference type="PANTHER" id="PTHR46030:SF1">
    <property type="entry name" value="ALPHA-KETOGLUTARATE-DEPENDENT DIOXYGENASE ALKB HOMOLOG 6"/>
    <property type="match status" value="1"/>
</dbReference>
<evidence type="ECO:0000256" key="3">
    <source>
        <dbReference type="ARBA" id="ARBA00022964"/>
    </source>
</evidence>
<sequence>MLLETQTHGRRFEVVRMASQTEGALGCSPGGYAWSSWERLPVRSEDILCERLKGQKCVVSWAIVDEVWGSVLGTHCVRVAFEMLRTQVLETKTGCMELVSMEDQDARVPALEPFRVEQAPPVIYYVPDFISKEEEEYLLRQVFNAPKPKWTQLSGRKLQNWAPVPAPADHLAVAGTAQPPGAPWLRLHAPPSRHRSCPSRCTGRHLPATQRRRLPICAAGSQPGP</sequence>
<keyword evidence="3" id="KW-0223">Dioxygenase</keyword>
<dbReference type="GeneTree" id="ENSGT00510000049061"/>
<proteinExistence type="inferred from homology"/>
<evidence type="ECO:0000256" key="2">
    <source>
        <dbReference type="ARBA" id="ARBA00022723"/>
    </source>
</evidence>
<dbReference type="Ensembl" id="ENSFCTT00005070755.1">
    <property type="protein sequence ID" value="ENSFCTP00005050306.1"/>
    <property type="gene ID" value="ENSFCTG00005024754.1"/>
</dbReference>
<evidence type="ECO:0000256" key="5">
    <source>
        <dbReference type="ARBA" id="ARBA00023004"/>
    </source>
</evidence>
<evidence type="ECO:0000313" key="7">
    <source>
        <dbReference type="Proteomes" id="UP000823872"/>
    </source>
</evidence>
<evidence type="ECO:0000256" key="1">
    <source>
        <dbReference type="ARBA" id="ARBA00007879"/>
    </source>
</evidence>
<organism evidence="6 7">
    <name type="scientific">Felis catus</name>
    <name type="common">Cat</name>
    <name type="synonym">Felis silvestris catus</name>
    <dbReference type="NCBI Taxonomy" id="9685"/>
    <lineage>
        <taxon>Eukaryota</taxon>
        <taxon>Metazoa</taxon>
        <taxon>Chordata</taxon>
        <taxon>Craniata</taxon>
        <taxon>Vertebrata</taxon>
        <taxon>Euteleostomi</taxon>
        <taxon>Mammalia</taxon>
        <taxon>Eutheria</taxon>
        <taxon>Laurasiatheria</taxon>
        <taxon>Carnivora</taxon>
        <taxon>Feliformia</taxon>
        <taxon>Felidae</taxon>
        <taxon>Felinae</taxon>
        <taxon>Felis</taxon>
    </lineage>
</organism>
<gene>
    <name evidence="6" type="primary">SYNE4</name>
</gene>
<reference evidence="6" key="2">
    <citation type="submission" date="2025-08" db="UniProtKB">
        <authorList>
            <consortium name="Ensembl"/>
        </authorList>
    </citation>
    <scope>IDENTIFICATION</scope>
    <source>
        <strain evidence="6">breed Abyssinian</strain>
    </source>
</reference>
<keyword evidence="4" id="KW-0560">Oxidoreductase</keyword>
<dbReference type="InterPro" id="IPR032862">
    <property type="entry name" value="ALKBH6"/>
</dbReference>
<keyword evidence="2" id="KW-0479">Metal-binding</keyword>
<name>A0ABI7ZT23_FELCA</name>
<reference evidence="6" key="3">
    <citation type="submission" date="2025-09" db="UniProtKB">
        <authorList>
            <consortium name="Ensembl"/>
        </authorList>
    </citation>
    <scope>IDENTIFICATION</scope>
    <source>
        <strain evidence="6">breed Abyssinian</strain>
    </source>
</reference>
<keyword evidence="5" id="KW-0408">Iron</keyword>
<dbReference type="Proteomes" id="UP000823872">
    <property type="component" value="Chromosome E2"/>
</dbReference>
<evidence type="ECO:0000313" key="6">
    <source>
        <dbReference type="Ensembl" id="ENSFCTP00005050306.1"/>
    </source>
</evidence>
<keyword evidence="7" id="KW-1185">Reference proteome</keyword>
<reference evidence="6 7" key="1">
    <citation type="submission" date="2021-02" db="EMBL/GenBank/DDBJ databases">
        <title>Safari Cat Assemblies.</title>
        <authorList>
            <person name="Bredemeyer K.R."/>
            <person name="Murphy W.J."/>
        </authorList>
    </citation>
    <scope>NUCLEOTIDE SEQUENCE [LARGE SCALE GENOMIC DNA]</scope>
</reference>